<sequence>MEITNPIFIETKPEPNQIIRVEPESFSSIVTKTGIKDNSNHGTASFGSTFDFPLFGNQAVTYAGEGGTRDVSLTLGLQNDPVSLALSPVTAQGGPLYYGRDHMKGSVMLDGGDQAQNLPYRNLMGSSITSRYWLKEILEVRIRYQLQTVYVLYIRYALICGASRIR</sequence>
<evidence type="ECO:0000313" key="1">
    <source>
        <dbReference type="EMBL" id="CAA7012889.1"/>
    </source>
</evidence>
<reference evidence="1" key="1">
    <citation type="submission" date="2020-01" db="EMBL/GenBank/DDBJ databases">
        <authorList>
            <person name="Mishra B."/>
        </authorList>
    </citation>
    <scope>NUCLEOTIDE SEQUENCE [LARGE SCALE GENOMIC DNA]</scope>
</reference>
<proteinExistence type="predicted"/>
<gene>
    <name evidence="1" type="ORF">MERR_LOCUS123</name>
</gene>
<comment type="caution">
    <text evidence="1">The sequence shown here is derived from an EMBL/GenBank/DDBJ whole genome shotgun (WGS) entry which is preliminary data.</text>
</comment>
<protein>
    <submittedName>
        <fullName evidence="1">Uncharacterized protein</fullName>
    </submittedName>
</protein>
<dbReference type="Proteomes" id="UP000467841">
    <property type="component" value="Unassembled WGS sequence"/>
</dbReference>
<organism evidence="1 2">
    <name type="scientific">Microthlaspi erraticum</name>
    <dbReference type="NCBI Taxonomy" id="1685480"/>
    <lineage>
        <taxon>Eukaryota</taxon>
        <taxon>Viridiplantae</taxon>
        <taxon>Streptophyta</taxon>
        <taxon>Embryophyta</taxon>
        <taxon>Tracheophyta</taxon>
        <taxon>Spermatophyta</taxon>
        <taxon>Magnoliopsida</taxon>
        <taxon>eudicotyledons</taxon>
        <taxon>Gunneridae</taxon>
        <taxon>Pentapetalae</taxon>
        <taxon>rosids</taxon>
        <taxon>malvids</taxon>
        <taxon>Brassicales</taxon>
        <taxon>Brassicaceae</taxon>
        <taxon>Coluteocarpeae</taxon>
        <taxon>Microthlaspi</taxon>
    </lineage>
</organism>
<name>A0A6D2HAV2_9BRAS</name>
<keyword evidence="2" id="KW-1185">Reference proteome</keyword>
<evidence type="ECO:0000313" key="2">
    <source>
        <dbReference type="Proteomes" id="UP000467841"/>
    </source>
</evidence>
<dbReference type="EMBL" id="CACVBM020000011">
    <property type="protein sequence ID" value="CAA7012889.1"/>
    <property type="molecule type" value="Genomic_DNA"/>
</dbReference>
<accession>A0A6D2HAV2</accession>
<dbReference type="OrthoDB" id="10056939at2759"/>
<dbReference type="AlphaFoldDB" id="A0A6D2HAV2"/>